<dbReference type="InterPro" id="IPR028973">
    <property type="entry name" value="PhnB-like"/>
</dbReference>
<dbReference type="AlphaFoldDB" id="A0A0P6YMV1"/>
<accession>A0A0P6YMV1</accession>
<reference evidence="2 3" key="1">
    <citation type="submission" date="2015-07" db="EMBL/GenBank/DDBJ databases">
        <title>Whole genome sequence of Thermanaerothrix daxensis DSM 23592.</title>
        <authorList>
            <person name="Hemp J."/>
            <person name="Ward L.M."/>
            <person name="Pace L.A."/>
            <person name="Fischer W.W."/>
        </authorList>
    </citation>
    <scope>NUCLEOTIDE SEQUENCE [LARGE SCALE GENOMIC DNA]</scope>
    <source>
        <strain evidence="2 3">GNS-1</strain>
    </source>
</reference>
<proteinExistence type="predicted"/>
<evidence type="ECO:0000313" key="3">
    <source>
        <dbReference type="Proteomes" id="UP000050544"/>
    </source>
</evidence>
<comment type="caution">
    <text evidence="2">The sequence shown here is derived from an EMBL/GenBank/DDBJ whole genome shotgun (WGS) entry which is preliminary data.</text>
</comment>
<feature type="domain" description="PhnB-like" evidence="1">
    <location>
        <begin position="141"/>
        <end position="260"/>
    </location>
</feature>
<evidence type="ECO:0000259" key="1">
    <source>
        <dbReference type="Pfam" id="PF06983"/>
    </source>
</evidence>
<keyword evidence="3" id="KW-1185">Reference proteome</keyword>
<dbReference type="EMBL" id="LGKO01000002">
    <property type="protein sequence ID" value="KPL84071.1"/>
    <property type="molecule type" value="Genomic_DNA"/>
</dbReference>
<evidence type="ECO:0000313" key="2">
    <source>
        <dbReference type="EMBL" id="KPL84071.1"/>
    </source>
</evidence>
<keyword evidence="2" id="KW-0489">Methyltransferase</keyword>
<dbReference type="GO" id="GO:0032259">
    <property type="term" value="P:methylation"/>
    <property type="evidence" value="ECO:0007669"/>
    <property type="project" value="UniProtKB-KW"/>
</dbReference>
<dbReference type="CDD" id="cd06588">
    <property type="entry name" value="PhnB_like"/>
    <property type="match status" value="2"/>
</dbReference>
<name>A0A0P6YMV1_9CHLR</name>
<keyword evidence="2" id="KW-0830">Ubiquinone</keyword>
<dbReference type="PANTHER" id="PTHR33990">
    <property type="entry name" value="PROTEIN YJDN-RELATED"/>
    <property type="match status" value="1"/>
</dbReference>
<dbReference type="OrthoDB" id="9806473at2"/>
<gene>
    <name evidence="2" type="ORF">SE15_02495</name>
</gene>
<protein>
    <submittedName>
        <fullName evidence="2">3-demethylubiquinone-9 3-methyltransferase</fullName>
    </submittedName>
</protein>
<dbReference type="Gene3D" id="3.30.720.100">
    <property type="match status" value="1"/>
</dbReference>
<dbReference type="Pfam" id="PF06983">
    <property type="entry name" value="3-dmu-9_3-mt"/>
    <property type="match status" value="2"/>
</dbReference>
<organism evidence="2 3">
    <name type="scientific">Thermanaerothrix daxensis</name>
    <dbReference type="NCBI Taxonomy" id="869279"/>
    <lineage>
        <taxon>Bacteria</taxon>
        <taxon>Bacillati</taxon>
        <taxon>Chloroflexota</taxon>
        <taxon>Anaerolineae</taxon>
        <taxon>Anaerolineales</taxon>
        <taxon>Anaerolineaceae</taxon>
        <taxon>Thermanaerothrix</taxon>
    </lineage>
</organism>
<feature type="domain" description="PhnB-like" evidence="1">
    <location>
        <begin position="3"/>
        <end position="129"/>
    </location>
</feature>
<dbReference type="Gene3D" id="3.10.180.10">
    <property type="entry name" value="2,3-Dihydroxybiphenyl 1,2-Dioxygenase, domain 1"/>
    <property type="match status" value="1"/>
</dbReference>
<dbReference type="InterPro" id="IPR029068">
    <property type="entry name" value="Glyas_Bleomycin-R_OHBP_Dase"/>
</dbReference>
<dbReference type="GO" id="GO:0008168">
    <property type="term" value="F:methyltransferase activity"/>
    <property type="evidence" value="ECO:0007669"/>
    <property type="project" value="UniProtKB-KW"/>
</dbReference>
<sequence length="302" mass="33929">MTKIVPTLWFDTEARAAVEFYTALFPNSGIRYTAMLHDTPSGVVDIVSFQLAGQPFQAFSAGSPFKFNPSISFIVNFDPAQDPRAREHLDALWHALSEGGQVLMPLEEYFFSQRYGWVQDRYGLSWQLILSNPEGDPRPFITPALLFTGRVCGKAEEAGAFYRSVFADSQAGQLRFYPEHTEPNCGKMVMFSDFRLGETWIAAMDSALDHGFGFNEAMSFTVKCETQAEIDGYWERLSAEPEAEQCGWLKDRYGLSWQIVPALMDTIMQSPHLEGQARVTQAILQMKKLDIATLHSAYEGTG</sequence>
<dbReference type="Proteomes" id="UP000050544">
    <property type="component" value="Unassembled WGS sequence"/>
</dbReference>
<keyword evidence="2" id="KW-0808">Transferase</keyword>
<dbReference type="RefSeq" id="WP_054520516.1">
    <property type="nucleotide sequence ID" value="NZ_LGKO01000002.1"/>
</dbReference>
<dbReference type="Gene3D" id="3.30.720.110">
    <property type="match status" value="1"/>
</dbReference>
<dbReference type="SUPFAM" id="SSF54593">
    <property type="entry name" value="Glyoxalase/Bleomycin resistance protein/Dihydroxybiphenyl dioxygenase"/>
    <property type="match status" value="2"/>
</dbReference>
<dbReference type="STRING" id="869279.SE15_02495"/>
<dbReference type="PATRIC" id="fig|869279.4.peg.497"/>